<comment type="caution">
    <text evidence="2">The sequence shown here is derived from an EMBL/GenBank/DDBJ whole genome shotgun (WGS) entry which is preliminary data.</text>
</comment>
<dbReference type="InterPro" id="IPR042099">
    <property type="entry name" value="ANL_N_sf"/>
</dbReference>
<evidence type="ECO:0000259" key="1">
    <source>
        <dbReference type="Pfam" id="PF00501"/>
    </source>
</evidence>
<dbReference type="PANTHER" id="PTHR22754:SF32">
    <property type="entry name" value="DISCO-INTERACTING PROTEIN 2"/>
    <property type="match status" value="1"/>
</dbReference>
<dbReference type="OrthoDB" id="64063at2759"/>
<dbReference type="PANTHER" id="PTHR22754">
    <property type="entry name" value="DISCO-INTERACTING PROTEIN 2 DIP2 -RELATED"/>
    <property type="match status" value="1"/>
</dbReference>
<evidence type="ECO:0000313" key="2">
    <source>
        <dbReference type="EMBL" id="KAF0713221.1"/>
    </source>
</evidence>
<gene>
    <name evidence="2" type="ORF">As57867_004441</name>
</gene>
<accession>A0A6A4ZL59</accession>
<dbReference type="SUPFAM" id="SSF56801">
    <property type="entry name" value="Acetyl-CoA synthetase-like"/>
    <property type="match status" value="1"/>
</dbReference>
<protein>
    <recommendedName>
        <fullName evidence="1">AMP-dependent synthetase/ligase domain-containing protein</fullName>
    </recommendedName>
</protein>
<dbReference type="Gene3D" id="3.40.50.12780">
    <property type="entry name" value="N-terminal domain of ligase-like"/>
    <property type="match status" value="1"/>
</dbReference>
<dbReference type="EMBL" id="VJMH01001096">
    <property type="protein sequence ID" value="KAF0713221.1"/>
    <property type="molecule type" value="Genomic_DNA"/>
</dbReference>
<dbReference type="InterPro" id="IPR000873">
    <property type="entry name" value="AMP-dep_synth/lig_dom"/>
</dbReference>
<reference evidence="2" key="1">
    <citation type="submission" date="2019-06" db="EMBL/GenBank/DDBJ databases">
        <title>Genomics analysis of Aphanomyces spp. identifies a new class of oomycete effector associated with host adaptation.</title>
        <authorList>
            <person name="Gaulin E."/>
        </authorList>
    </citation>
    <scope>NUCLEOTIDE SEQUENCE</scope>
    <source>
        <strain evidence="2">CBS 578.67</strain>
    </source>
</reference>
<proteinExistence type="predicted"/>
<feature type="non-terminal residue" evidence="2">
    <location>
        <position position="329"/>
    </location>
</feature>
<sequence length="329" mass="35033">MSPAARPSFFRGSLSKDTLDAGSLLAILQHRAASTPTKLVLSCTLDDDDDDDRPPRLHDVTFAGLDASARRVAGLLQSQKKGPFQVGDIVLLWFAHESTHDLVAAFYGCLYAGAIAVVVNPDAPDLARLVSQTRARLVLSNSHLSRQRALAKVKSAFQGFTFKASTSSSSSLTSQSDDKTTAKHLGWYHTDAKTTAHANLDHVAGVEAHTTTVVACLQYTAGTSAPAKPVVWTHANLLAAARHVAWIHSYETTVQFLPPHTPAGLFHSVVAPVFTGARVIHLASFRPRRWLRLVATYGAVHTAGPASAYARAAASTSRDAAAALDVSAL</sequence>
<feature type="domain" description="AMP-dependent synthetase/ligase" evidence="1">
    <location>
        <begin position="29"/>
        <end position="319"/>
    </location>
</feature>
<dbReference type="Pfam" id="PF00501">
    <property type="entry name" value="AMP-binding"/>
    <property type="match status" value="1"/>
</dbReference>
<dbReference type="AlphaFoldDB" id="A0A6A4ZL59"/>
<name>A0A6A4ZL59_9STRA</name>
<organism evidence="2">
    <name type="scientific">Aphanomyces stellatus</name>
    <dbReference type="NCBI Taxonomy" id="120398"/>
    <lineage>
        <taxon>Eukaryota</taxon>
        <taxon>Sar</taxon>
        <taxon>Stramenopiles</taxon>
        <taxon>Oomycota</taxon>
        <taxon>Saprolegniomycetes</taxon>
        <taxon>Saprolegniales</taxon>
        <taxon>Verrucalvaceae</taxon>
        <taxon>Aphanomyces</taxon>
    </lineage>
</organism>